<keyword evidence="4" id="KW-1185">Reference proteome</keyword>
<dbReference type="InterPro" id="IPR018392">
    <property type="entry name" value="LysM"/>
</dbReference>
<dbReference type="EMBL" id="JALPRX010000081">
    <property type="protein sequence ID" value="MCK8786361.1"/>
    <property type="molecule type" value="Genomic_DNA"/>
</dbReference>
<evidence type="ECO:0000313" key="4">
    <source>
        <dbReference type="Proteomes" id="UP001139516"/>
    </source>
</evidence>
<feature type="domain" description="LysM" evidence="2">
    <location>
        <begin position="282"/>
        <end position="331"/>
    </location>
</feature>
<dbReference type="Gene3D" id="3.10.350.10">
    <property type="entry name" value="LysM domain"/>
    <property type="match status" value="1"/>
</dbReference>
<reference evidence="3" key="1">
    <citation type="submission" date="2022-04" db="EMBL/GenBank/DDBJ databases">
        <title>Roseomonas acroporae sp. nov., isolated from coral Acropora digitifera.</title>
        <authorList>
            <person name="Sun H."/>
        </authorList>
    </citation>
    <scope>NUCLEOTIDE SEQUENCE</scope>
    <source>
        <strain evidence="3">NAR14</strain>
    </source>
</reference>
<dbReference type="Pfam" id="PF01476">
    <property type="entry name" value="LysM"/>
    <property type="match status" value="1"/>
</dbReference>
<sequence length="360" mass="36563">MAERTGGGRAAAGLLGAAAVLAGAMLVARLRDQPGPPVPDARPAPAAVPAPAAPPPGRDAATPIAPRLDIARVGARGTAVVAGRAGAAAEVVLLANDREIGRARADAQGLWVILPAEPLPPGAHLLSLRVHHAGGPVRSGAESAVVVVPDPPPATPGRPGDEPVRGEAPLVVLLGPDAATPSRLVQGGATAGLAVDLVDYDEAGRIRFAGSGAPNGTVRLYVDQQPAGEARTDGAGRWSLAPALAPAIGPHTLRLDQIRQDGQVAARIELPFQRDGAPPGDGQAVVQPGLSLWRIARQAYGQGTRYTVIYAANRSRIRDPDRIYTGQVLALPAPAGDAAPEAATDAVAGRRTPTASSRDR</sequence>
<protein>
    <submittedName>
        <fullName evidence="3">LysM peptidoglycan-binding domain-containing protein</fullName>
    </submittedName>
</protein>
<feature type="region of interest" description="Disordered" evidence="1">
    <location>
        <begin position="31"/>
        <end position="63"/>
    </location>
</feature>
<dbReference type="AlphaFoldDB" id="A0A9X1YHQ3"/>
<proteinExistence type="predicted"/>
<dbReference type="PANTHER" id="PTHR34700:SF4">
    <property type="entry name" value="PHAGE-LIKE ELEMENT PBSX PROTEIN XKDP"/>
    <property type="match status" value="1"/>
</dbReference>
<evidence type="ECO:0000256" key="1">
    <source>
        <dbReference type="SAM" id="MobiDB-lite"/>
    </source>
</evidence>
<dbReference type="CDD" id="cd00118">
    <property type="entry name" value="LysM"/>
    <property type="match status" value="1"/>
</dbReference>
<feature type="compositionally biased region" description="Low complexity" evidence="1">
    <location>
        <begin position="334"/>
        <end position="349"/>
    </location>
</feature>
<dbReference type="PROSITE" id="PS51782">
    <property type="entry name" value="LYSM"/>
    <property type="match status" value="1"/>
</dbReference>
<name>A0A9X1YHQ3_9PROT</name>
<dbReference type="PANTHER" id="PTHR34700">
    <property type="entry name" value="POTASSIUM BINDING PROTEIN KBP"/>
    <property type="match status" value="1"/>
</dbReference>
<feature type="region of interest" description="Disordered" evidence="1">
    <location>
        <begin position="334"/>
        <end position="360"/>
    </location>
</feature>
<accession>A0A9X1YHQ3</accession>
<comment type="caution">
    <text evidence="3">The sequence shown here is derived from an EMBL/GenBank/DDBJ whole genome shotgun (WGS) entry which is preliminary data.</text>
</comment>
<dbReference type="InterPro" id="IPR052196">
    <property type="entry name" value="Bact_Kbp"/>
</dbReference>
<dbReference type="RefSeq" id="WP_248668477.1">
    <property type="nucleotide sequence ID" value="NZ_JALPRX010000081.1"/>
</dbReference>
<dbReference type="InterPro" id="IPR036779">
    <property type="entry name" value="LysM_dom_sf"/>
</dbReference>
<gene>
    <name evidence="3" type="ORF">M0638_18445</name>
</gene>
<feature type="compositionally biased region" description="Pro residues" evidence="1">
    <location>
        <begin position="34"/>
        <end position="57"/>
    </location>
</feature>
<evidence type="ECO:0000313" key="3">
    <source>
        <dbReference type="EMBL" id="MCK8786361.1"/>
    </source>
</evidence>
<evidence type="ECO:0000259" key="2">
    <source>
        <dbReference type="PROSITE" id="PS51782"/>
    </source>
</evidence>
<dbReference type="Proteomes" id="UP001139516">
    <property type="component" value="Unassembled WGS sequence"/>
</dbReference>
<organism evidence="3 4">
    <name type="scientific">Roseomonas acroporae</name>
    <dbReference type="NCBI Taxonomy" id="2937791"/>
    <lineage>
        <taxon>Bacteria</taxon>
        <taxon>Pseudomonadati</taxon>
        <taxon>Pseudomonadota</taxon>
        <taxon>Alphaproteobacteria</taxon>
        <taxon>Acetobacterales</taxon>
        <taxon>Roseomonadaceae</taxon>
        <taxon>Roseomonas</taxon>
    </lineage>
</organism>